<protein>
    <submittedName>
        <fullName evidence="3">Crp/Fnr family transcriptional regulator</fullName>
    </submittedName>
</protein>
<dbReference type="SMART" id="SM00100">
    <property type="entry name" value="cNMP"/>
    <property type="match status" value="1"/>
</dbReference>
<keyword evidence="4" id="KW-1185">Reference proteome</keyword>
<keyword evidence="1" id="KW-0472">Membrane</keyword>
<evidence type="ECO:0000313" key="3">
    <source>
        <dbReference type="EMBL" id="MDN3706697.1"/>
    </source>
</evidence>
<name>A0ABT8CQA6_9FLAO</name>
<evidence type="ECO:0000259" key="2">
    <source>
        <dbReference type="SMART" id="SM00100"/>
    </source>
</evidence>
<reference evidence="4" key="1">
    <citation type="journal article" date="2019" name="Int. J. Syst. Evol. Microbiol.">
        <title>The Global Catalogue of Microorganisms (GCM) 10K type strain sequencing project: providing services to taxonomists for standard genome sequencing and annotation.</title>
        <authorList>
            <consortium name="The Broad Institute Genomics Platform"/>
            <consortium name="The Broad Institute Genome Sequencing Center for Infectious Disease"/>
            <person name="Wu L."/>
            <person name="Ma J."/>
        </authorList>
    </citation>
    <scope>NUCLEOTIDE SEQUENCE [LARGE SCALE GENOMIC DNA]</scope>
    <source>
        <strain evidence="4">CECT 7184</strain>
    </source>
</reference>
<dbReference type="EMBL" id="JAUFQU010000001">
    <property type="protein sequence ID" value="MDN3706697.1"/>
    <property type="molecule type" value="Genomic_DNA"/>
</dbReference>
<dbReference type="Pfam" id="PF00027">
    <property type="entry name" value="cNMP_binding"/>
    <property type="match status" value="1"/>
</dbReference>
<accession>A0ABT8CQA6</accession>
<proteinExistence type="predicted"/>
<dbReference type="CDD" id="cd00038">
    <property type="entry name" value="CAP_ED"/>
    <property type="match status" value="1"/>
</dbReference>
<dbReference type="Gene3D" id="2.60.120.10">
    <property type="entry name" value="Jelly Rolls"/>
    <property type="match status" value="1"/>
</dbReference>
<dbReference type="RefSeq" id="WP_290362754.1">
    <property type="nucleotide sequence ID" value="NZ_JAUFQU010000001.1"/>
</dbReference>
<feature type="transmembrane region" description="Helical" evidence="1">
    <location>
        <begin position="12"/>
        <end position="33"/>
    </location>
</feature>
<dbReference type="InterPro" id="IPR000595">
    <property type="entry name" value="cNMP-bd_dom"/>
</dbReference>
<comment type="caution">
    <text evidence="3">The sequence shown here is derived from an EMBL/GenBank/DDBJ whole genome shotgun (WGS) entry which is preliminary data.</text>
</comment>
<organism evidence="3 4">
    <name type="scientific">Paenimyroides ceti</name>
    <dbReference type="NCBI Taxonomy" id="395087"/>
    <lineage>
        <taxon>Bacteria</taxon>
        <taxon>Pseudomonadati</taxon>
        <taxon>Bacteroidota</taxon>
        <taxon>Flavobacteriia</taxon>
        <taxon>Flavobacteriales</taxon>
        <taxon>Flavobacteriaceae</taxon>
        <taxon>Paenimyroides</taxon>
    </lineage>
</organism>
<sequence length="225" mass="26390">MWQLMALAGSVWLNLIKICVILVLHSNRFFYLYSMHNQLIQLMTQSVPLSDLERDLCIQYFEPVLFPKNRILEEEGKIPGYLYFVVSGFVRLFHYNDKGDEVTTHINCPPGFITSYANFVNQKKSDENLECITECELLRITKTDLDLLIQQSPSFKDFSILVFQQSLSYNENRSKELATLTAERRYLKLMEEYPEVLHNVPMQYIASFLGMNPKSLSRIRKQIIR</sequence>
<dbReference type="InterPro" id="IPR014710">
    <property type="entry name" value="RmlC-like_jellyroll"/>
</dbReference>
<gene>
    <name evidence="3" type="ORF">QW060_06075</name>
</gene>
<dbReference type="Proteomes" id="UP001242368">
    <property type="component" value="Unassembled WGS sequence"/>
</dbReference>
<keyword evidence="1" id="KW-0812">Transmembrane</keyword>
<feature type="domain" description="Cyclic nucleotide-binding" evidence="2">
    <location>
        <begin position="48"/>
        <end position="167"/>
    </location>
</feature>
<dbReference type="InterPro" id="IPR018490">
    <property type="entry name" value="cNMP-bd_dom_sf"/>
</dbReference>
<evidence type="ECO:0000313" key="4">
    <source>
        <dbReference type="Proteomes" id="UP001242368"/>
    </source>
</evidence>
<dbReference type="SUPFAM" id="SSF51206">
    <property type="entry name" value="cAMP-binding domain-like"/>
    <property type="match status" value="1"/>
</dbReference>
<keyword evidence="1" id="KW-1133">Transmembrane helix</keyword>
<evidence type="ECO:0000256" key="1">
    <source>
        <dbReference type="SAM" id="Phobius"/>
    </source>
</evidence>